<dbReference type="PRINTS" id="PR00469">
    <property type="entry name" value="PNDRDTASEII"/>
</dbReference>
<dbReference type="Proteomes" id="UP000623926">
    <property type="component" value="Chromosome"/>
</dbReference>
<protein>
    <submittedName>
        <fullName evidence="2">FAD-dependent oxidoreductase</fullName>
    </submittedName>
</protein>
<dbReference type="Pfam" id="PF07992">
    <property type="entry name" value="Pyr_redox_2"/>
    <property type="match status" value="1"/>
</dbReference>
<dbReference type="RefSeq" id="WP_050493986.1">
    <property type="nucleotide sequence ID" value="NZ_CP070242.1"/>
</dbReference>
<gene>
    <name evidence="3" type="ORF">I6J41_18045</name>
    <name evidence="2" type="ORF">I6J42_15960</name>
</gene>
<proteinExistence type="predicted"/>
<dbReference type="PRINTS" id="PR00368">
    <property type="entry name" value="FADPNR"/>
</dbReference>
<organism evidence="2 5">
    <name type="scientific">Streptomyces californicus</name>
    <dbReference type="NCBI Taxonomy" id="67351"/>
    <lineage>
        <taxon>Bacteria</taxon>
        <taxon>Bacillati</taxon>
        <taxon>Actinomycetota</taxon>
        <taxon>Actinomycetes</taxon>
        <taxon>Kitasatosporales</taxon>
        <taxon>Streptomycetaceae</taxon>
        <taxon>Streptomyces</taxon>
    </lineage>
</organism>
<name>A0ABD7CYN4_9ACTN</name>
<accession>A0ABD7CYN4</accession>
<dbReference type="Gene3D" id="3.50.50.60">
    <property type="entry name" value="FAD/NAD(P)-binding domain"/>
    <property type="match status" value="2"/>
</dbReference>
<evidence type="ECO:0000259" key="1">
    <source>
        <dbReference type="Pfam" id="PF07992"/>
    </source>
</evidence>
<evidence type="ECO:0000313" key="5">
    <source>
        <dbReference type="Proteomes" id="UP000623926"/>
    </source>
</evidence>
<dbReference type="EMBL" id="CP070245">
    <property type="protein sequence ID" value="QRV35377.1"/>
    <property type="molecule type" value="Genomic_DNA"/>
</dbReference>
<dbReference type="EMBL" id="CP070249">
    <property type="protein sequence ID" value="QRV42432.1"/>
    <property type="molecule type" value="Genomic_DNA"/>
</dbReference>
<evidence type="ECO:0000313" key="4">
    <source>
        <dbReference type="Proteomes" id="UP000598054"/>
    </source>
</evidence>
<reference evidence="4 5" key="1">
    <citation type="submission" date="2021-02" db="EMBL/GenBank/DDBJ databases">
        <title>FDA dAtabase for Regulatory Grade micrObial Sequences (FDA-ARGOS): Supporting development and validation of Infectious Disease Dx tests.</title>
        <authorList>
            <person name="Sproer C."/>
            <person name="Gronow S."/>
            <person name="Severitt S."/>
            <person name="Schroder I."/>
            <person name="Tallon L."/>
            <person name="Sadzewicz L."/>
            <person name="Zhao X."/>
            <person name="Boylan J."/>
            <person name="Ott S."/>
            <person name="Bowen H."/>
            <person name="Vavikolanu K."/>
            <person name="Mehta A."/>
            <person name="Aluvathingal J."/>
            <person name="Nadendla S."/>
            <person name="Lowell S."/>
            <person name="Myers T."/>
            <person name="Yan Y."/>
            <person name="Sichtig H."/>
        </authorList>
    </citation>
    <scope>NUCLEOTIDE SEQUENCE [LARGE SCALE GENOMIC DNA]</scope>
    <source>
        <strain evidence="3 4">FDAARGOS_1211</strain>
        <strain evidence="2 5">FDAARGOS_1212</strain>
    </source>
</reference>
<dbReference type="AlphaFoldDB" id="A0ABD7CYN4"/>
<dbReference type="GeneID" id="63981455"/>
<dbReference type="InterPro" id="IPR036188">
    <property type="entry name" value="FAD/NAD-bd_sf"/>
</dbReference>
<keyword evidence="4" id="KW-1185">Reference proteome</keyword>
<sequence>MADTPLDTDLIIIGGGPAGCAAARMAAGVGMRSILVEPDRLCRNLYRIPALNNVLGGHTNGPDLADAIVAELKGTELCRLELGRRVTELRADDDQVTVTVDTGARLTAPYAVVATGVGPLQPHDVTWITAPGSLSLPPLWEAKADDAQGRTLLVLGGDRPIGTFLRAHPTTDTRLLVAYPAADAYKIEEIRDDPRVTLVPVDHLTLKAAEGTPVSAEAMGQDGTRRTITADSVHLSIGNAPTAPPGDLTRGPDGYCPPTDQHPRVIVAGDLRSARFQRIMTALGSGSEAALHAYYAARDVPTKGSDHSGGIRATTYALGKGCP</sequence>
<evidence type="ECO:0000313" key="3">
    <source>
        <dbReference type="EMBL" id="QRV42432.1"/>
    </source>
</evidence>
<dbReference type="Proteomes" id="UP000598054">
    <property type="component" value="Chromosome"/>
</dbReference>
<feature type="domain" description="FAD/NAD(P)-binding" evidence="1">
    <location>
        <begin position="9"/>
        <end position="122"/>
    </location>
</feature>
<evidence type="ECO:0000313" key="2">
    <source>
        <dbReference type="EMBL" id="QRV35377.1"/>
    </source>
</evidence>
<dbReference type="InterPro" id="IPR023753">
    <property type="entry name" value="FAD/NAD-binding_dom"/>
</dbReference>
<dbReference type="SUPFAM" id="SSF51905">
    <property type="entry name" value="FAD/NAD(P)-binding domain"/>
    <property type="match status" value="1"/>
</dbReference>